<comment type="similarity">
    <text evidence="2">Belongs to the membrane fusion protein (MFP) (TC 8.A.1) family.</text>
</comment>
<dbReference type="Proteomes" id="UP000885748">
    <property type="component" value="Unassembled WGS sequence"/>
</dbReference>
<feature type="domain" description="p-hydroxybenzoic acid efflux pump subunit AaeA-like beta-barrel" evidence="6">
    <location>
        <begin position="250"/>
        <end position="340"/>
    </location>
</feature>
<dbReference type="EMBL" id="DRGY01000081">
    <property type="protein sequence ID" value="HEA52734.1"/>
    <property type="molecule type" value="Genomic_DNA"/>
</dbReference>
<evidence type="ECO:0000256" key="3">
    <source>
        <dbReference type="SAM" id="Coils"/>
    </source>
</evidence>
<feature type="domain" description="Multidrug resistance protein MdtA-like barrel-sandwich hybrid" evidence="5">
    <location>
        <begin position="56"/>
        <end position="237"/>
    </location>
</feature>
<keyword evidence="4" id="KW-0812">Transmembrane</keyword>
<dbReference type="GO" id="GO:0030313">
    <property type="term" value="C:cell envelope"/>
    <property type="evidence" value="ECO:0007669"/>
    <property type="project" value="UniProtKB-SubCell"/>
</dbReference>
<name>A0A831R5U3_9GAMM</name>
<dbReference type="PANTHER" id="PTHR30386">
    <property type="entry name" value="MEMBRANE FUSION SUBUNIT OF EMRAB-TOLC MULTIDRUG EFFLUX PUMP"/>
    <property type="match status" value="1"/>
</dbReference>
<keyword evidence="3" id="KW-0175">Coiled coil</keyword>
<dbReference type="Pfam" id="PF25963">
    <property type="entry name" value="Beta-barrel_AAEA"/>
    <property type="match status" value="1"/>
</dbReference>
<feature type="coiled-coil region" evidence="3">
    <location>
        <begin position="96"/>
        <end position="130"/>
    </location>
</feature>
<dbReference type="PANTHER" id="PTHR30386:SF19">
    <property type="entry name" value="MULTIDRUG EXPORT PROTEIN EMRA-RELATED"/>
    <property type="match status" value="1"/>
</dbReference>
<proteinExistence type="inferred from homology"/>
<dbReference type="InterPro" id="IPR058634">
    <property type="entry name" value="AaeA-lik-b-barrel"/>
</dbReference>
<dbReference type="InterPro" id="IPR050739">
    <property type="entry name" value="MFP"/>
</dbReference>
<dbReference type="Gene3D" id="2.40.50.100">
    <property type="match status" value="1"/>
</dbReference>
<dbReference type="Pfam" id="PF25917">
    <property type="entry name" value="BSH_RND"/>
    <property type="match status" value="1"/>
</dbReference>
<evidence type="ECO:0000259" key="6">
    <source>
        <dbReference type="Pfam" id="PF25963"/>
    </source>
</evidence>
<dbReference type="GO" id="GO:0055085">
    <property type="term" value="P:transmembrane transport"/>
    <property type="evidence" value="ECO:0007669"/>
    <property type="project" value="InterPro"/>
</dbReference>
<gene>
    <name evidence="7" type="ORF">ENI00_10515</name>
</gene>
<keyword evidence="4" id="KW-0472">Membrane</keyword>
<dbReference type="SUPFAM" id="SSF111369">
    <property type="entry name" value="HlyD-like secretion proteins"/>
    <property type="match status" value="1"/>
</dbReference>
<dbReference type="AlphaFoldDB" id="A0A831R5U3"/>
<dbReference type="Gene3D" id="2.40.30.170">
    <property type="match status" value="1"/>
</dbReference>
<organism evidence="7">
    <name type="scientific">Marinobacter antarcticus</name>
    <dbReference type="NCBI Taxonomy" id="564117"/>
    <lineage>
        <taxon>Bacteria</taxon>
        <taxon>Pseudomonadati</taxon>
        <taxon>Pseudomonadota</taxon>
        <taxon>Gammaproteobacteria</taxon>
        <taxon>Pseudomonadales</taxon>
        <taxon>Marinobacteraceae</taxon>
        <taxon>Marinobacter</taxon>
    </lineage>
</organism>
<evidence type="ECO:0000256" key="2">
    <source>
        <dbReference type="ARBA" id="ARBA00009477"/>
    </source>
</evidence>
<dbReference type="RefSeq" id="WP_304101784.1">
    <property type="nucleotide sequence ID" value="NZ_DRGY01000081.1"/>
</dbReference>
<feature type="transmembrane region" description="Helical" evidence="4">
    <location>
        <begin position="20"/>
        <end position="41"/>
    </location>
</feature>
<protein>
    <submittedName>
        <fullName evidence="7">HlyD family secretion protein</fullName>
    </submittedName>
</protein>
<keyword evidence="4" id="KW-1133">Transmembrane helix</keyword>
<comment type="subcellular location">
    <subcellularLocation>
        <location evidence="1">Cell envelope</location>
    </subcellularLocation>
</comment>
<evidence type="ECO:0000313" key="7">
    <source>
        <dbReference type="EMBL" id="HEA52734.1"/>
    </source>
</evidence>
<evidence type="ECO:0000259" key="5">
    <source>
        <dbReference type="Pfam" id="PF25917"/>
    </source>
</evidence>
<evidence type="ECO:0000256" key="4">
    <source>
        <dbReference type="SAM" id="Phobius"/>
    </source>
</evidence>
<dbReference type="InterPro" id="IPR058625">
    <property type="entry name" value="MdtA-like_BSH"/>
</dbReference>
<dbReference type="Gene3D" id="1.10.287.470">
    <property type="entry name" value="Helix hairpin bin"/>
    <property type="match status" value="1"/>
</dbReference>
<comment type="caution">
    <text evidence="7">The sequence shown here is derived from an EMBL/GenBank/DDBJ whole genome shotgun (WGS) entry which is preliminary data.</text>
</comment>
<accession>A0A831R5U3</accession>
<sequence>MRDTTKRLPDSQSGVVSGRFLLLTVVPLIIILIAAVVYLLGGRYVETENAYVRADVVSVVPEVSGTVVNVAVKENQKVKAGDPLFEIDPERYRIALDTARSERAEVKTQIETMKASYREKQQELSAAKSNQAFAAREYERQGELAKKRAVSDSILDSYRHKMELAEEQVQQVRTGLERIKAGLGGDPDIAVEKHPLYRKAQSALDAAQMNREDTRVAARFDGIASQIPVEGQYASPSRAAMSLVSVKNVWVDANLKETQLTHIQPGQNVEIKVDAYPDDVWEGHVGSIAGAAGSEFSILPAQNATGNWVKVVQRIPVRIELENTIDGPSLLSGMSVAVSIDIGHQNRGPAFIQPLTSWLQGVFFTTSEPAGDSE</sequence>
<evidence type="ECO:0000256" key="1">
    <source>
        <dbReference type="ARBA" id="ARBA00004196"/>
    </source>
</evidence>
<reference evidence="7" key="1">
    <citation type="journal article" date="2020" name="mSystems">
        <title>Genome- and Community-Level Interaction Insights into Carbon Utilization and Element Cycling Functions of Hydrothermarchaeota in Hydrothermal Sediment.</title>
        <authorList>
            <person name="Zhou Z."/>
            <person name="Liu Y."/>
            <person name="Xu W."/>
            <person name="Pan J."/>
            <person name="Luo Z.H."/>
            <person name="Li M."/>
        </authorList>
    </citation>
    <scope>NUCLEOTIDE SEQUENCE [LARGE SCALE GENOMIC DNA]</scope>
    <source>
        <strain evidence="7">HyVt-357</strain>
    </source>
</reference>